<dbReference type="PANTHER" id="PTHR39441">
    <property type="entry name" value="DUF2252 DOMAIN-CONTAINING PROTEIN"/>
    <property type="match status" value="1"/>
</dbReference>
<dbReference type="KEGG" id="chn:A605_09810"/>
<proteinExistence type="predicted"/>
<dbReference type="eggNOG" id="COG4320">
    <property type="taxonomic scope" value="Bacteria"/>
</dbReference>
<dbReference type="HOGENOM" id="CLU_032121_1_0_11"/>
<evidence type="ECO:0000313" key="1">
    <source>
        <dbReference type="EMBL" id="AGF72964.1"/>
    </source>
</evidence>
<evidence type="ECO:0000313" key="2">
    <source>
        <dbReference type="Proteomes" id="UP000011723"/>
    </source>
</evidence>
<sequence length="498" mass="55496">MNGMSAEKSTRNEAAELLESVAELGLPQPEVVRVPTHARRRQAFERFARATAAGEVTVPPQLLRGRQRRRHIRDTVTEDHVVRMHLAPWAVREKFRELAADRFTFFRGTALLYYRDLAGSDAGLPVVPTVGDVHPENYGVLPGADGRPVFSINDMDEAWMAPFTWDLHRGAVGFALAGEQLGMKRKKAMKVAGRFIGGYFDGIADCLNEPEAVTRRITTENAPGVIEPFLAKASRSRKKFLAKRIDFDTLTFREDDRVQRRPELIDRLRVAVQDYARTVDHGEDRERPRDFFRIHDAAIRTRSGTASRGLARFWVLVQGWGSAPEEKVILELKMARHSSLDGLSPVDGDGDVGADVILGESTAGRIATAFEAFVADGDPLYGFIEIAGISFVVRERSPQKVNVDVADFDPKGLKKYARLCGRILARQHVRAEQRLSGSESGVPGQILRAGHVHVFHADAEEFVAELLDRIDADFRLFSEDVERGAYEVLSLSELSDKG</sequence>
<protein>
    <recommendedName>
        <fullName evidence="3">DUF2252 domain-containing protein</fullName>
    </recommendedName>
</protein>
<keyword evidence="2" id="KW-1185">Reference proteome</keyword>
<dbReference type="EMBL" id="CP003697">
    <property type="protein sequence ID" value="AGF72964.1"/>
    <property type="molecule type" value="Genomic_DNA"/>
</dbReference>
<dbReference type="Proteomes" id="UP000011723">
    <property type="component" value="Chromosome"/>
</dbReference>
<evidence type="ECO:0008006" key="3">
    <source>
        <dbReference type="Google" id="ProtNLM"/>
    </source>
</evidence>
<name>M1MZ43_9CORY</name>
<organism evidence="1 2">
    <name type="scientific">Corynebacterium halotolerans YIM 70093 = DSM 44683</name>
    <dbReference type="NCBI Taxonomy" id="1121362"/>
    <lineage>
        <taxon>Bacteria</taxon>
        <taxon>Bacillati</taxon>
        <taxon>Actinomycetota</taxon>
        <taxon>Actinomycetes</taxon>
        <taxon>Mycobacteriales</taxon>
        <taxon>Corynebacteriaceae</taxon>
        <taxon>Corynebacterium</taxon>
    </lineage>
</organism>
<dbReference type="InterPro" id="IPR018721">
    <property type="entry name" value="DUF2252"/>
</dbReference>
<dbReference type="AlphaFoldDB" id="M1MZ43"/>
<dbReference type="Pfam" id="PF10009">
    <property type="entry name" value="DUF2252"/>
    <property type="match status" value="1"/>
</dbReference>
<gene>
    <name evidence="1" type="ORF">A605_09810</name>
</gene>
<dbReference type="PATRIC" id="fig|1121362.3.peg.1983"/>
<dbReference type="PANTHER" id="PTHR39441:SF1">
    <property type="entry name" value="DUF2252 DOMAIN-CONTAINING PROTEIN"/>
    <property type="match status" value="1"/>
</dbReference>
<reference evidence="1 2" key="1">
    <citation type="journal article" date="2012" name="Stand. Genomic Sci.">
        <title>Genome sequence of the halotolerant bacterium Corynebacterium halotolerans type strain YIM 70093(T) (= DSM 44683(T)).</title>
        <authorList>
            <person name="Ruckert C."/>
            <person name="Albersmeier A."/>
            <person name="Al-Dilaimi A."/>
            <person name="Niehaus K."/>
            <person name="Szczepanowski R."/>
            <person name="Kalinowski J."/>
        </authorList>
    </citation>
    <scope>NUCLEOTIDE SEQUENCE [LARGE SCALE GENOMIC DNA]</scope>
    <source>
        <strain evidence="1">YIM 70093</strain>
    </source>
</reference>
<accession>M1MZ43</accession>